<comment type="caution">
    <text evidence="5">The sequence shown here is derived from an EMBL/GenBank/DDBJ whole genome shotgun (WGS) entry which is preliminary data.</text>
</comment>
<sequence>MTDQISDARLFLPVTLGSLTLANRIAMAPLTRSRAGADGVPSPLAATYYAQRAAAGLLITEATNISAEGRGYAWTPGIFTPEQVAGWKAVTEAVHARGGRIFMQLWHTGRISHPSLQPGGVPPVAPSAIRPEGQAFTEAGFVPFETPRALSADEMPRLIEDYRKAAENAKAAGLDGVEIHGANGYLLEQFLRDATNTRTDDWGGSIENRARLLLAATDAAISVFGADRVGVRLSPVTPANDAGQDSDPAALYGYVATELGRRGIAFIHVIEGATGGPRDNQPFDYAALRKAFGRHGWIVNNGYDRAAAIAAIDEGRADMVAFGRPFISNPDLVDRLRRNAPLAPLDRDTLYGGGAKGYVDYPTLDGRAAAE</sequence>
<dbReference type="FunFam" id="3.20.20.70:FF:000059">
    <property type="entry name" value="N-ethylmaleimide reductase, FMN-linked"/>
    <property type="match status" value="1"/>
</dbReference>
<dbReference type="SUPFAM" id="SSF51395">
    <property type="entry name" value="FMN-linked oxidoreductases"/>
    <property type="match status" value="1"/>
</dbReference>
<protein>
    <submittedName>
        <fullName evidence="5">Alkene reductase</fullName>
    </submittedName>
</protein>
<dbReference type="Proteomes" id="UP000257706">
    <property type="component" value="Unassembled WGS sequence"/>
</dbReference>
<dbReference type="GO" id="GO:0016628">
    <property type="term" value="F:oxidoreductase activity, acting on the CH-CH group of donors, NAD or NADP as acceptor"/>
    <property type="evidence" value="ECO:0007669"/>
    <property type="project" value="UniProtKB-ARBA"/>
</dbReference>
<keyword evidence="3" id="KW-0560">Oxidoreductase</keyword>
<organism evidence="5 6">
    <name type="scientific">Tistrella mobilis</name>
    <dbReference type="NCBI Taxonomy" id="171437"/>
    <lineage>
        <taxon>Bacteria</taxon>
        <taxon>Pseudomonadati</taxon>
        <taxon>Pseudomonadota</taxon>
        <taxon>Alphaproteobacteria</taxon>
        <taxon>Geminicoccales</taxon>
        <taxon>Geminicoccaceae</taxon>
        <taxon>Tistrella</taxon>
    </lineage>
</organism>
<dbReference type="GO" id="GO:0005829">
    <property type="term" value="C:cytosol"/>
    <property type="evidence" value="ECO:0007669"/>
    <property type="project" value="UniProtKB-ARBA"/>
</dbReference>
<proteinExistence type="inferred from homology"/>
<accession>A0A3B9IHN9</accession>
<dbReference type="InterPro" id="IPR001155">
    <property type="entry name" value="OxRdtase_FMN_N"/>
</dbReference>
<dbReference type="CDD" id="cd02933">
    <property type="entry name" value="OYE_like_FMN"/>
    <property type="match status" value="1"/>
</dbReference>
<evidence type="ECO:0000313" key="5">
    <source>
        <dbReference type="EMBL" id="HAE47238.1"/>
    </source>
</evidence>
<name>A0A3B9IHN9_9PROT</name>
<dbReference type="InterPro" id="IPR013785">
    <property type="entry name" value="Aldolase_TIM"/>
</dbReference>
<dbReference type="Pfam" id="PF00724">
    <property type="entry name" value="Oxidored_FMN"/>
    <property type="match status" value="1"/>
</dbReference>
<dbReference type="AlphaFoldDB" id="A0A3B9IHN9"/>
<gene>
    <name evidence="5" type="ORF">DCK97_07430</name>
</gene>
<dbReference type="EMBL" id="DMAI01000118">
    <property type="protein sequence ID" value="HAE47238.1"/>
    <property type="molecule type" value="Genomic_DNA"/>
</dbReference>
<comment type="cofactor">
    <cofactor evidence="1">
        <name>FMN</name>
        <dbReference type="ChEBI" id="CHEBI:58210"/>
    </cofactor>
</comment>
<evidence type="ECO:0000313" key="6">
    <source>
        <dbReference type="Proteomes" id="UP000257706"/>
    </source>
</evidence>
<dbReference type="Gene3D" id="3.20.20.70">
    <property type="entry name" value="Aldolase class I"/>
    <property type="match status" value="1"/>
</dbReference>
<reference evidence="5 6" key="1">
    <citation type="journal article" date="2018" name="Nat. Biotechnol.">
        <title>A standardized bacterial taxonomy based on genome phylogeny substantially revises the tree of life.</title>
        <authorList>
            <person name="Parks D.H."/>
            <person name="Chuvochina M."/>
            <person name="Waite D.W."/>
            <person name="Rinke C."/>
            <person name="Skarshewski A."/>
            <person name="Chaumeil P.A."/>
            <person name="Hugenholtz P."/>
        </authorList>
    </citation>
    <scope>NUCLEOTIDE SEQUENCE [LARGE SCALE GENOMIC DNA]</scope>
    <source>
        <strain evidence="5">UBA8739</strain>
    </source>
</reference>
<evidence type="ECO:0000256" key="1">
    <source>
        <dbReference type="ARBA" id="ARBA00001917"/>
    </source>
</evidence>
<dbReference type="GO" id="GO:0010181">
    <property type="term" value="F:FMN binding"/>
    <property type="evidence" value="ECO:0007669"/>
    <property type="project" value="InterPro"/>
</dbReference>
<evidence type="ECO:0000256" key="3">
    <source>
        <dbReference type="ARBA" id="ARBA00023002"/>
    </source>
</evidence>
<evidence type="ECO:0000259" key="4">
    <source>
        <dbReference type="Pfam" id="PF00724"/>
    </source>
</evidence>
<evidence type="ECO:0000256" key="2">
    <source>
        <dbReference type="ARBA" id="ARBA00005979"/>
    </source>
</evidence>
<dbReference type="PANTHER" id="PTHR22893">
    <property type="entry name" value="NADH OXIDOREDUCTASE-RELATED"/>
    <property type="match status" value="1"/>
</dbReference>
<comment type="similarity">
    <text evidence="2">Belongs to the NADH:flavin oxidoreductase/NADH oxidase family.</text>
</comment>
<feature type="domain" description="NADH:flavin oxidoreductase/NADH oxidase N-terminal" evidence="4">
    <location>
        <begin position="10"/>
        <end position="341"/>
    </location>
</feature>
<dbReference type="InterPro" id="IPR045247">
    <property type="entry name" value="Oye-like"/>
</dbReference>
<dbReference type="PANTHER" id="PTHR22893:SF91">
    <property type="entry name" value="NADPH DEHYDROGENASE 2-RELATED"/>
    <property type="match status" value="1"/>
</dbReference>